<evidence type="ECO:0000256" key="4">
    <source>
        <dbReference type="ARBA" id="ARBA00022833"/>
    </source>
</evidence>
<dbReference type="PANTHER" id="PTHR38461:SF1">
    <property type="entry name" value="4-DEOXY-L-THREO-5-HEXOSULOSE-URONATE KETOL-ISOMERASE"/>
    <property type="match status" value="1"/>
</dbReference>
<dbReference type="PATRIC" id="fig|1226633.4.peg.1765"/>
<dbReference type="NCBIfam" id="NF002091">
    <property type="entry name" value="PRK00924.1"/>
    <property type="match status" value="1"/>
</dbReference>
<proteinExistence type="inferred from homology"/>
<evidence type="ECO:0000313" key="6">
    <source>
        <dbReference type="EMBL" id="KID48815.1"/>
    </source>
</evidence>
<dbReference type="PANTHER" id="PTHR38461">
    <property type="entry name" value="4-DEOXY-L-THREO-5-HEXOSULOSE-URONATE KETOL-ISOMERASE"/>
    <property type="match status" value="1"/>
</dbReference>
<dbReference type="InterPro" id="IPR021120">
    <property type="entry name" value="KduI/IolB_isomerase"/>
</dbReference>
<gene>
    <name evidence="6" type="ORF">C095_08745</name>
</gene>
<evidence type="ECO:0000256" key="3">
    <source>
        <dbReference type="ARBA" id="ARBA00012547"/>
    </source>
</evidence>
<keyword evidence="4" id="KW-0862">Zinc</keyword>
<dbReference type="GO" id="GO:0019698">
    <property type="term" value="P:D-galacturonate catabolic process"/>
    <property type="evidence" value="ECO:0007669"/>
    <property type="project" value="TreeGrafter"/>
</dbReference>
<dbReference type="GO" id="GO:0042840">
    <property type="term" value="P:D-glucuronate catabolic process"/>
    <property type="evidence" value="ECO:0007669"/>
    <property type="project" value="TreeGrafter"/>
</dbReference>
<dbReference type="Gene3D" id="2.60.120.10">
    <property type="entry name" value="Jelly Rolls"/>
    <property type="match status" value="1"/>
</dbReference>
<dbReference type="InterPro" id="IPR011051">
    <property type="entry name" value="RmlC_Cupin_sf"/>
</dbReference>
<sequence length="127" mass="14683">MGDISTSNQRTINQYIHPEVCKSCQLVMGMTVLENGSVWNSMPTHTHDRRMEVYFYFDMEENSRIFHFMGEPKETRHIVIKNEEAVISPSWSIHSGVGTASYTFIWGMVGENQTFTDMDHVAMEDLK</sequence>
<protein>
    <recommendedName>
        <fullName evidence="3">5-dehydro-4-deoxy-D-glucuronate isomerase</fullName>
        <ecNumber evidence="3">5.3.1.17</ecNumber>
    </recommendedName>
</protein>
<organism evidence="6 7">
    <name type="scientific">Fusobacterium necrophorum subsp. funduliforme B35</name>
    <dbReference type="NCBI Taxonomy" id="1226633"/>
    <lineage>
        <taxon>Bacteria</taxon>
        <taxon>Fusobacteriati</taxon>
        <taxon>Fusobacteriota</taxon>
        <taxon>Fusobacteriia</taxon>
        <taxon>Fusobacteriales</taxon>
        <taxon>Fusobacteriaceae</taxon>
        <taxon>Fusobacterium</taxon>
    </lineage>
</organism>
<dbReference type="GO" id="GO:0046872">
    <property type="term" value="F:metal ion binding"/>
    <property type="evidence" value="ECO:0007669"/>
    <property type="project" value="TreeGrafter"/>
</dbReference>
<dbReference type="InterPro" id="IPR007045">
    <property type="entry name" value="KduI"/>
</dbReference>
<dbReference type="EMBL" id="AUZI01000021">
    <property type="protein sequence ID" value="KID48815.1"/>
    <property type="molecule type" value="Genomic_DNA"/>
</dbReference>
<keyword evidence="5" id="KW-0413">Isomerase</keyword>
<evidence type="ECO:0000256" key="2">
    <source>
        <dbReference type="ARBA" id="ARBA00008086"/>
    </source>
</evidence>
<name>A0A0B4EPF0_9FUSO</name>
<dbReference type="SUPFAM" id="SSF51182">
    <property type="entry name" value="RmlC-like cupins"/>
    <property type="match status" value="1"/>
</dbReference>
<comment type="catalytic activity">
    <reaction evidence="1">
        <text>5-dehydro-4-deoxy-D-glucuronate = 3-deoxy-D-glycero-2,5-hexodiulosonate</text>
        <dbReference type="Rhea" id="RHEA:23896"/>
        <dbReference type="ChEBI" id="CHEBI:17117"/>
        <dbReference type="ChEBI" id="CHEBI:29071"/>
        <dbReference type="EC" id="5.3.1.17"/>
    </reaction>
</comment>
<evidence type="ECO:0000313" key="7">
    <source>
        <dbReference type="Proteomes" id="UP000031184"/>
    </source>
</evidence>
<dbReference type="GO" id="GO:0045490">
    <property type="term" value="P:pectin catabolic process"/>
    <property type="evidence" value="ECO:0007669"/>
    <property type="project" value="InterPro"/>
</dbReference>
<dbReference type="EC" id="5.3.1.17" evidence="3"/>
<dbReference type="GO" id="GO:0008697">
    <property type="term" value="F:4-deoxy-L-threo-5-hexosulose-uronate ketol-isomerase activity"/>
    <property type="evidence" value="ECO:0007669"/>
    <property type="project" value="UniProtKB-EC"/>
</dbReference>
<dbReference type="CDD" id="cd20491">
    <property type="entry name" value="cupin_KduI_C"/>
    <property type="match status" value="1"/>
</dbReference>
<comment type="caution">
    <text evidence="6">The sequence shown here is derived from an EMBL/GenBank/DDBJ whole genome shotgun (WGS) entry which is preliminary data.</text>
</comment>
<evidence type="ECO:0000256" key="5">
    <source>
        <dbReference type="ARBA" id="ARBA00023235"/>
    </source>
</evidence>
<evidence type="ECO:0000256" key="1">
    <source>
        <dbReference type="ARBA" id="ARBA00000552"/>
    </source>
</evidence>
<comment type="similarity">
    <text evidence="2">Belongs to the KduI family.</text>
</comment>
<dbReference type="Proteomes" id="UP000031184">
    <property type="component" value="Unassembled WGS sequence"/>
</dbReference>
<dbReference type="Pfam" id="PF04962">
    <property type="entry name" value="KduI"/>
    <property type="match status" value="1"/>
</dbReference>
<reference evidence="6 7" key="1">
    <citation type="submission" date="2013-08" db="EMBL/GenBank/DDBJ databases">
        <title>An opportunistic ruminal bacterium that causes liver abscesses in cattle.</title>
        <authorList>
            <person name="Benahmed F.H."/>
            <person name="Rasmussen M."/>
            <person name="Harbottle H."/>
            <person name="Soppet D."/>
            <person name="Nagaraja T.G."/>
            <person name="Davidson M."/>
        </authorList>
    </citation>
    <scope>NUCLEOTIDE SEQUENCE [LARGE SCALE GENOMIC DNA]</scope>
    <source>
        <strain evidence="6 7">B35</strain>
    </source>
</reference>
<accession>A0A0B4EPF0</accession>
<dbReference type="InterPro" id="IPR014710">
    <property type="entry name" value="RmlC-like_jellyroll"/>
</dbReference>
<dbReference type="AlphaFoldDB" id="A0A0B4EPF0"/>